<dbReference type="AlphaFoldDB" id="A0A6P1E3X4"/>
<feature type="region of interest" description="Disordered" evidence="1">
    <location>
        <begin position="64"/>
        <end position="95"/>
    </location>
</feature>
<gene>
    <name evidence="2" type="ORF">GQR93_03485</name>
</gene>
<name>A0A6P1E3X4_LENHI</name>
<dbReference type="RefSeq" id="WP_003552301.1">
    <property type="nucleotide sequence ID" value="NZ_CABKOL010000106.1"/>
</dbReference>
<dbReference type="GeneID" id="69057418"/>
<dbReference type="EMBL" id="CP047121">
    <property type="protein sequence ID" value="QHB51348.1"/>
    <property type="molecule type" value="Genomic_DNA"/>
</dbReference>
<reference evidence="2 3" key="1">
    <citation type="submission" date="2019-12" db="EMBL/GenBank/DDBJ databases">
        <title>Lactobacillus hilgardii FLUB.</title>
        <authorList>
            <person name="Gustaw K."/>
        </authorList>
    </citation>
    <scope>NUCLEOTIDE SEQUENCE [LARGE SCALE GENOMIC DNA]</scope>
    <source>
        <strain evidence="2 3">FLUB</strain>
    </source>
</reference>
<protein>
    <submittedName>
        <fullName evidence="2">DUF2325 domain-containing protein</fullName>
    </submittedName>
</protein>
<sequence>MAAKTYLDYCRDVAKILQYADKENMPLITDAIGIISKYAHLASSVENKDDSDSEKSVQKIVDAINKPQSDKEQQPAGDENQKTDKDTIDKVVDKPEETAADDKTYRFDRKLIGAVVNGIHYSETVIRKTDLKDGDIVKLKYSHSYQPEIELVARQASTGEDPIVRKTVIAEDDPNLGLVAKKAYDGTPLLHDDAPVTIRLNYKDSSRNKVQDGDIIDIAYYRDRGPAEARVAWVYRSSDTDEPLKTAPKPHSAYVDQSDKTPRIVEPKLDFDLKNKTVLMAGYSAHRSEVDDVIKAHHGKLIVFDGEASGKGIESDLLTAVKHADIVIVMLHSVSHETANKAITNAKNFDKLVATSNINSPLSIEAAILRALNREPIYQQSSHIVE</sequence>
<evidence type="ECO:0000256" key="1">
    <source>
        <dbReference type="SAM" id="MobiDB-lite"/>
    </source>
</evidence>
<organism evidence="2 3">
    <name type="scientific">Lentilactobacillus hilgardii</name>
    <name type="common">Lactobacillus hilgardii</name>
    <dbReference type="NCBI Taxonomy" id="1588"/>
    <lineage>
        <taxon>Bacteria</taxon>
        <taxon>Bacillati</taxon>
        <taxon>Bacillota</taxon>
        <taxon>Bacilli</taxon>
        <taxon>Lactobacillales</taxon>
        <taxon>Lactobacillaceae</taxon>
        <taxon>Lentilactobacillus</taxon>
    </lineage>
</organism>
<accession>A0A6P1E3X4</accession>
<evidence type="ECO:0000313" key="2">
    <source>
        <dbReference type="EMBL" id="QHB51348.1"/>
    </source>
</evidence>
<dbReference type="Proteomes" id="UP000465035">
    <property type="component" value="Chromosome"/>
</dbReference>
<feature type="compositionally biased region" description="Basic and acidic residues" evidence="1">
    <location>
        <begin position="68"/>
        <end position="95"/>
    </location>
</feature>
<proteinExistence type="predicted"/>
<evidence type="ECO:0000313" key="3">
    <source>
        <dbReference type="Proteomes" id="UP000465035"/>
    </source>
</evidence>